<dbReference type="GO" id="GO:0016020">
    <property type="term" value="C:membrane"/>
    <property type="evidence" value="ECO:0007669"/>
    <property type="project" value="InterPro"/>
</dbReference>
<proteinExistence type="inferred from homology"/>
<dbReference type="Gene3D" id="3.40.50.300">
    <property type="entry name" value="P-loop containing nucleotide triphosphate hydrolases"/>
    <property type="match status" value="1"/>
</dbReference>
<dbReference type="GO" id="GO:0140359">
    <property type="term" value="F:ABC-type transporter activity"/>
    <property type="evidence" value="ECO:0007669"/>
    <property type="project" value="InterPro"/>
</dbReference>
<evidence type="ECO:0000256" key="1">
    <source>
        <dbReference type="ARBA" id="ARBA00005417"/>
    </source>
</evidence>
<dbReference type="Proteomes" id="UP000190973">
    <property type="component" value="Unassembled WGS sequence"/>
</dbReference>
<dbReference type="InterPro" id="IPR050683">
    <property type="entry name" value="Bact_Polysacc_Export_ATP-bd"/>
</dbReference>
<dbReference type="GO" id="GO:0016887">
    <property type="term" value="F:ATP hydrolysis activity"/>
    <property type="evidence" value="ECO:0007669"/>
    <property type="project" value="InterPro"/>
</dbReference>
<dbReference type="GO" id="GO:0005524">
    <property type="term" value="F:ATP binding"/>
    <property type="evidence" value="ECO:0007669"/>
    <property type="project" value="UniProtKB-KW"/>
</dbReference>
<dbReference type="PROSITE" id="PS00211">
    <property type="entry name" value="ABC_TRANSPORTER_1"/>
    <property type="match status" value="1"/>
</dbReference>
<dbReference type="InterPro" id="IPR003439">
    <property type="entry name" value="ABC_transporter-like_ATP-bd"/>
</dbReference>
<dbReference type="CDD" id="cd10147">
    <property type="entry name" value="Wzt_C-like"/>
    <property type="match status" value="1"/>
</dbReference>
<dbReference type="CDD" id="cd03220">
    <property type="entry name" value="ABC_KpsT_Wzt"/>
    <property type="match status" value="1"/>
</dbReference>
<dbReference type="InterPro" id="IPR003593">
    <property type="entry name" value="AAA+_ATPase"/>
</dbReference>
<dbReference type="Pfam" id="PF00005">
    <property type="entry name" value="ABC_tran"/>
    <property type="match status" value="1"/>
</dbReference>
<dbReference type="InterPro" id="IPR027417">
    <property type="entry name" value="P-loop_NTPase"/>
</dbReference>
<dbReference type="InterPro" id="IPR017871">
    <property type="entry name" value="ABC_transporter-like_CS"/>
</dbReference>
<keyword evidence="2" id="KW-0813">Transport</keyword>
<keyword evidence="4 6" id="KW-0067">ATP-binding</keyword>
<comment type="similarity">
    <text evidence="1">Belongs to the ABC transporter superfamily.</text>
</comment>
<dbReference type="InterPro" id="IPR029439">
    <property type="entry name" value="Wzt_C"/>
</dbReference>
<gene>
    <name evidence="6" type="primary">tagH</name>
    <name evidence="6" type="ORF">CLBCK_16350</name>
</gene>
<feature type="domain" description="ABC transporter" evidence="5">
    <location>
        <begin position="7"/>
        <end position="248"/>
    </location>
</feature>
<protein>
    <submittedName>
        <fullName evidence="6">Teichoic acids export ATP-binding protein TagH</fullName>
        <ecNumber evidence="6">3.6.3.40</ecNumber>
    </submittedName>
</protein>
<evidence type="ECO:0000313" key="7">
    <source>
        <dbReference type="Proteomes" id="UP000190973"/>
    </source>
</evidence>
<evidence type="ECO:0000313" key="6">
    <source>
        <dbReference type="EMBL" id="OOM62592.1"/>
    </source>
</evidence>
<dbReference type="Gene3D" id="2.70.50.60">
    <property type="entry name" value="abc- transporter (atp binding component) like domain"/>
    <property type="match status" value="1"/>
</dbReference>
<accession>A0A1S8SBC0</accession>
<organism evidence="6 7">
    <name type="scientific">Clostridium beijerinckii</name>
    <name type="common">Clostridium MP</name>
    <dbReference type="NCBI Taxonomy" id="1520"/>
    <lineage>
        <taxon>Bacteria</taxon>
        <taxon>Bacillati</taxon>
        <taxon>Bacillota</taxon>
        <taxon>Clostridia</taxon>
        <taxon>Eubacteriales</taxon>
        <taxon>Clostridiaceae</taxon>
        <taxon>Clostridium</taxon>
    </lineage>
</organism>
<comment type="caution">
    <text evidence="6">The sequence shown here is derived from an EMBL/GenBank/DDBJ whole genome shotgun (WGS) entry which is preliminary data.</text>
</comment>
<dbReference type="AlphaFoldDB" id="A0A1S8SBC0"/>
<dbReference type="PANTHER" id="PTHR46743">
    <property type="entry name" value="TEICHOIC ACIDS EXPORT ATP-BINDING PROTEIN TAGH"/>
    <property type="match status" value="1"/>
</dbReference>
<dbReference type="EC" id="3.6.3.40" evidence="6"/>
<dbReference type="EMBL" id="LZZI01000021">
    <property type="protein sequence ID" value="OOM62592.1"/>
    <property type="molecule type" value="Genomic_DNA"/>
</dbReference>
<dbReference type="Pfam" id="PF14524">
    <property type="entry name" value="Wzt_C"/>
    <property type="match status" value="1"/>
</dbReference>
<evidence type="ECO:0000256" key="4">
    <source>
        <dbReference type="ARBA" id="ARBA00022840"/>
    </source>
</evidence>
<name>A0A1S8SBC0_CLOBE</name>
<evidence type="ECO:0000256" key="3">
    <source>
        <dbReference type="ARBA" id="ARBA00022741"/>
    </source>
</evidence>
<dbReference type="InterPro" id="IPR015860">
    <property type="entry name" value="ABC_transpr_TagH-like"/>
</dbReference>
<evidence type="ECO:0000259" key="5">
    <source>
        <dbReference type="PROSITE" id="PS50893"/>
    </source>
</evidence>
<dbReference type="RefSeq" id="WP_077838310.1">
    <property type="nucleotide sequence ID" value="NZ_JABTAE010000001.1"/>
</dbReference>
<keyword evidence="6" id="KW-0378">Hydrolase</keyword>
<evidence type="ECO:0000256" key="2">
    <source>
        <dbReference type="ARBA" id="ARBA00022448"/>
    </source>
</evidence>
<dbReference type="SMART" id="SM00382">
    <property type="entry name" value="AAA"/>
    <property type="match status" value="1"/>
</dbReference>
<dbReference type="SUPFAM" id="SSF52540">
    <property type="entry name" value="P-loop containing nucleoside triphosphate hydrolases"/>
    <property type="match status" value="1"/>
</dbReference>
<dbReference type="PROSITE" id="PS50893">
    <property type="entry name" value="ABC_TRANSPORTER_2"/>
    <property type="match status" value="1"/>
</dbReference>
<keyword evidence="3" id="KW-0547">Nucleotide-binding</keyword>
<sequence length="453" mass="51126">MNDDIAIKVENITKIYKLYEKPIHRLKESLSPFRKKYYREFNALSNVSFELKKGECLGIIGKNGAGKSTVLKIITGVLNPSSGNVIVNGRIAALLELGAGFNGELTGMENIWMQGVILGFDKKYMESLIPEILEFADIGDFVNQPVKSYSSGMLVRLAFAINSCIRPDILIVDEALSVGDFFFVQKCYKKIEEIIESGTSVIFVTHNLNDLLKFCNKAVLLEHGRCVFQGGALETMQKYLAASDNKEEAKKIIEMGNTLDRYIDRENTWIPKDCEIEIPEKNIESMNKVRCIRFGICTEDNKPARIIKQGEKIVFCAEFEVLQDIDIPYFGVSLLDKYGNVVHGKLTLSENMGNLSVCKAGDRLKAKLAIQLDLAQGEYTYEAGLGTIKEKYYRCVDTLTQQELLEYSERTYLMTNLSTFVICENDSGKRRYFHGICNLPSSSEISIEREKNI</sequence>
<dbReference type="PANTHER" id="PTHR46743:SF2">
    <property type="entry name" value="TEICHOIC ACIDS EXPORT ATP-BINDING PROTEIN TAGH"/>
    <property type="match status" value="1"/>
</dbReference>
<reference evidence="6 7" key="1">
    <citation type="submission" date="2016-05" db="EMBL/GenBank/DDBJ databases">
        <title>Microbial solvent formation.</title>
        <authorList>
            <person name="Poehlein A."/>
            <person name="Montoya Solano J.D."/>
            <person name="Flitsch S."/>
            <person name="Krabben P."/>
            <person name="Duerre P."/>
            <person name="Daniel R."/>
        </authorList>
    </citation>
    <scope>NUCLEOTIDE SEQUENCE [LARGE SCALE GENOMIC DNA]</scope>
    <source>
        <strain evidence="6 7">DSM 53</strain>
    </source>
</reference>